<evidence type="ECO:0000313" key="5">
    <source>
        <dbReference type="Proteomes" id="UP000008281"/>
    </source>
</evidence>
<dbReference type="eggNOG" id="KOG3670">
    <property type="taxonomic scope" value="Eukaryota"/>
</dbReference>
<gene>
    <name evidence="4" type="ORF">CRE_29554</name>
</gene>
<dbReference type="STRING" id="31234.E3LVM9"/>
<dbReference type="PANTHER" id="PTHR21325:SF32">
    <property type="entry name" value="LIPASE_GDSL DOMAIN-CONTAINING PROTEIN"/>
    <property type="match status" value="1"/>
</dbReference>
<evidence type="ECO:0000256" key="2">
    <source>
        <dbReference type="SAM" id="Phobius"/>
    </source>
</evidence>
<feature type="signal peptide" evidence="3">
    <location>
        <begin position="1"/>
        <end position="15"/>
    </location>
</feature>
<dbReference type="Pfam" id="PF00657">
    <property type="entry name" value="Lipase_GDSL"/>
    <property type="match status" value="1"/>
</dbReference>
<dbReference type="CDD" id="cd01824">
    <property type="entry name" value="Phospholipase_B_like"/>
    <property type="match status" value="1"/>
</dbReference>
<evidence type="ECO:0008006" key="6">
    <source>
        <dbReference type="Google" id="ProtNLM"/>
    </source>
</evidence>
<dbReference type="InterPro" id="IPR001087">
    <property type="entry name" value="GDSL"/>
</dbReference>
<dbReference type="OMA" id="LHEFNDK"/>
<dbReference type="InterPro" id="IPR038885">
    <property type="entry name" value="PLB1"/>
</dbReference>
<sequence length="584" mass="66052">MRLQLLLCFLYYAVAGSINPEVDQKELRGEFHDETRHLVDYEDFSTNLTDYASRRTSDDDKLSPEEQKRREKEGPNSDEVDDDSSDISEERERDSVDHQHLKSLTAIKPEKLQPVAGVINSAFNDRKTFSCPRTKLELMTGRSVADISPEDITIIAAMGDALATGIGLWPNADIEFRGASFPIGGDSTIDGLITIPNILREFSPKIVGVSHGMGADLPDHQLNVAQTGASTKDLYKQAVELTRRIKKLTEVNYLEEWIMIIITIGTEEVFSIFDLLIHYSNINFQICTRCDGPSYEHIKRAIEHLQIEIPKALVVLLGPVHVSSFHEQKSNLLKSRCQCSRNQTEGFMYDVSRKWSKVWRDIQKYVETGVTSRPTFGMISYPMVTITSRYPSGLFIRDKPLLNRRGHNYATKWLWNRLIGGDLYNLSSATLSQDNYFCPSVGCPYFRTYANHKKCTTLTHDEAKDQELVSHNGKTIKTSRRSIRFLYNLAMVVVGAAFCTVCILGTFFYQKSKMGDHGRFEIVEEPQKKLEEAQKEEQKALLTRQNTRAQSELAQTSSGIQLAPISVGRHKSFLGTITEGTPDV</sequence>
<keyword evidence="3" id="KW-0732">Signal</keyword>
<keyword evidence="2" id="KW-0812">Transmembrane</keyword>
<name>E3LVM9_CAERE</name>
<dbReference type="AlphaFoldDB" id="E3LVM9"/>
<feature type="chain" id="PRO_5012158108" description="Lipase_GDSL domain-containing protein" evidence="3">
    <location>
        <begin position="16"/>
        <end position="584"/>
    </location>
</feature>
<dbReference type="GO" id="GO:0006644">
    <property type="term" value="P:phospholipid metabolic process"/>
    <property type="evidence" value="ECO:0007669"/>
    <property type="project" value="TreeGrafter"/>
</dbReference>
<feature type="compositionally biased region" description="Basic and acidic residues" evidence="1">
    <location>
        <begin position="88"/>
        <end position="100"/>
    </location>
</feature>
<dbReference type="InterPro" id="IPR035547">
    <property type="entry name" value="Phospholipase_B"/>
</dbReference>
<dbReference type="OrthoDB" id="10265800at2759"/>
<feature type="region of interest" description="Disordered" evidence="1">
    <location>
        <begin position="50"/>
        <end position="100"/>
    </location>
</feature>
<proteinExistence type="predicted"/>
<dbReference type="FunCoup" id="E3LVM9">
    <property type="interactions" value="177"/>
</dbReference>
<dbReference type="EMBL" id="DS268416">
    <property type="protein sequence ID" value="EFP12723.1"/>
    <property type="molecule type" value="Genomic_DNA"/>
</dbReference>
<evidence type="ECO:0000256" key="3">
    <source>
        <dbReference type="SAM" id="SignalP"/>
    </source>
</evidence>
<feature type="transmembrane region" description="Helical" evidence="2">
    <location>
        <begin position="485"/>
        <end position="509"/>
    </location>
</feature>
<accession>E3LVM9</accession>
<keyword evidence="5" id="KW-1185">Reference proteome</keyword>
<dbReference type="HOGENOM" id="CLU_497174_0_0_1"/>
<feature type="compositionally biased region" description="Acidic residues" evidence="1">
    <location>
        <begin position="76"/>
        <end position="87"/>
    </location>
</feature>
<reference evidence="4" key="1">
    <citation type="submission" date="2007-07" db="EMBL/GenBank/DDBJ databases">
        <title>PCAP assembly of the Caenorhabditis remanei genome.</title>
        <authorList>
            <consortium name="The Caenorhabditis remanei Sequencing Consortium"/>
            <person name="Wilson R.K."/>
        </authorList>
    </citation>
    <scope>NUCLEOTIDE SEQUENCE [LARGE SCALE GENOMIC DNA]</scope>
    <source>
        <strain evidence="4">PB4641</strain>
    </source>
</reference>
<keyword evidence="2" id="KW-1133">Transmembrane helix</keyword>
<dbReference type="Proteomes" id="UP000008281">
    <property type="component" value="Unassembled WGS sequence"/>
</dbReference>
<dbReference type="GO" id="GO:0004620">
    <property type="term" value="F:phospholipase activity"/>
    <property type="evidence" value="ECO:0007669"/>
    <property type="project" value="InterPro"/>
</dbReference>
<feature type="compositionally biased region" description="Basic and acidic residues" evidence="1">
    <location>
        <begin position="52"/>
        <end position="75"/>
    </location>
</feature>
<protein>
    <recommendedName>
        <fullName evidence="6">Lipase_GDSL domain-containing protein</fullName>
    </recommendedName>
</protein>
<evidence type="ECO:0000256" key="1">
    <source>
        <dbReference type="SAM" id="MobiDB-lite"/>
    </source>
</evidence>
<dbReference type="InParanoid" id="E3LVM9"/>
<dbReference type="PANTHER" id="PTHR21325">
    <property type="entry name" value="PHOSPHOLIPASE B, PLB1"/>
    <property type="match status" value="1"/>
</dbReference>
<keyword evidence="2" id="KW-0472">Membrane</keyword>
<organism evidence="5">
    <name type="scientific">Caenorhabditis remanei</name>
    <name type="common">Caenorhabditis vulgaris</name>
    <dbReference type="NCBI Taxonomy" id="31234"/>
    <lineage>
        <taxon>Eukaryota</taxon>
        <taxon>Metazoa</taxon>
        <taxon>Ecdysozoa</taxon>
        <taxon>Nematoda</taxon>
        <taxon>Chromadorea</taxon>
        <taxon>Rhabditida</taxon>
        <taxon>Rhabditina</taxon>
        <taxon>Rhabditomorpha</taxon>
        <taxon>Rhabditoidea</taxon>
        <taxon>Rhabditidae</taxon>
        <taxon>Peloderinae</taxon>
        <taxon>Caenorhabditis</taxon>
    </lineage>
</organism>
<evidence type="ECO:0000313" key="4">
    <source>
        <dbReference type="EMBL" id="EFP12723.1"/>
    </source>
</evidence>